<keyword evidence="2" id="KW-1185">Reference proteome</keyword>
<organism evidence="2 3">
    <name type="scientific">Camelina sativa</name>
    <name type="common">False flax</name>
    <name type="synonym">Myagrum sativum</name>
    <dbReference type="NCBI Taxonomy" id="90675"/>
    <lineage>
        <taxon>Eukaryota</taxon>
        <taxon>Viridiplantae</taxon>
        <taxon>Streptophyta</taxon>
        <taxon>Embryophyta</taxon>
        <taxon>Tracheophyta</taxon>
        <taxon>Spermatophyta</taxon>
        <taxon>Magnoliopsida</taxon>
        <taxon>eudicotyledons</taxon>
        <taxon>Gunneridae</taxon>
        <taxon>Pentapetalae</taxon>
        <taxon>rosids</taxon>
        <taxon>malvids</taxon>
        <taxon>Brassicales</taxon>
        <taxon>Brassicaceae</taxon>
        <taxon>Camelineae</taxon>
        <taxon>Camelina</taxon>
    </lineage>
</organism>
<proteinExistence type="predicted"/>
<sequence>MAKISFLLFAMALIAFLHAYEARHVAKFDEAAFVKDLHKAEAMIEEEVKAKRMSIQGLTSEVKTLSKSKVVLSELGTAHKKDMNLKPYEKKLKKISRVATLKKAPPAIAKKKKPVSIIQSILKDFGLNGGKN</sequence>
<accession>A0ABM0ZE61</accession>
<reference evidence="2" key="1">
    <citation type="journal article" date="2014" name="Nat. Commun.">
        <title>The emerging biofuel crop Camelina sativa retains a highly undifferentiated hexaploid genome structure.</title>
        <authorList>
            <person name="Kagale S."/>
            <person name="Koh C."/>
            <person name="Nixon J."/>
            <person name="Bollina V."/>
            <person name="Clarke W.E."/>
            <person name="Tuteja R."/>
            <person name="Spillane C."/>
            <person name="Robinson S.J."/>
            <person name="Links M.G."/>
            <person name="Clarke C."/>
            <person name="Higgins E.E."/>
            <person name="Huebert T."/>
            <person name="Sharpe A.G."/>
            <person name="Parkin I.A."/>
        </authorList>
    </citation>
    <scope>NUCLEOTIDE SEQUENCE [LARGE SCALE GENOMIC DNA]</scope>
    <source>
        <strain evidence="2">cv. DH55</strain>
    </source>
</reference>
<gene>
    <name evidence="3" type="primary">LOC104790133</name>
</gene>
<reference evidence="3" key="2">
    <citation type="submission" date="2025-08" db="UniProtKB">
        <authorList>
            <consortium name="RefSeq"/>
        </authorList>
    </citation>
    <scope>IDENTIFICATION</scope>
    <source>
        <tissue evidence="3">Leaf</tissue>
    </source>
</reference>
<dbReference type="RefSeq" id="XP_010514495.1">
    <property type="nucleotide sequence ID" value="XM_010516193.2"/>
</dbReference>
<evidence type="ECO:0000313" key="3">
    <source>
        <dbReference type="RefSeq" id="XP_010514495.1"/>
    </source>
</evidence>
<evidence type="ECO:0000256" key="1">
    <source>
        <dbReference type="SAM" id="SignalP"/>
    </source>
</evidence>
<feature type="signal peptide" evidence="1">
    <location>
        <begin position="1"/>
        <end position="22"/>
    </location>
</feature>
<name>A0ABM0ZE61_CAMSA</name>
<dbReference type="GeneID" id="104790133"/>
<evidence type="ECO:0000313" key="2">
    <source>
        <dbReference type="Proteomes" id="UP000694864"/>
    </source>
</evidence>
<protein>
    <submittedName>
        <fullName evidence="3">Uncharacterized protein LOC104790133</fullName>
    </submittedName>
</protein>
<keyword evidence="1" id="KW-0732">Signal</keyword>
<dbReference type="Proteomes" id="UP000694864">
    <property type="component" value="Chromosome 1"/>
</dbReference>
<feature type="chain" id="PRO_5045391441" evidence="1">
    <location>
        <begin position="23"/>
        <end position="132"/>
    </location>
</feature>